<keyword evidence="1" id="KW-0812">Transmembrane</keyword>
<comment type="caution">
    <text evidence="2">The sequence shown here is derived from an EMBL/GenBank/DDBJ whole genome shotgun (WGS) entry which is preliminary data.</text>
</comment>
<organism evidence="2 4">
    <name type="scientific">Adineta steineri</name>
    <dbReference type="NCBI Taxonomy" id="433720"/>
    <lineage>
        <taxon>Eukaryota</taxon>
        <taxon>Metazoa</taxon>
        <taxon>Spiralia</taxon>
        <taxon>Gnathifera</taxon>
        <taxon>Rotifera</taxon>
        <taxon>Eurotatoria</taxon>
        <taxon>Bdelloidea</taxon>
        <taxon>Adinetida</taxon>
        <taxon>Adinetidae</taxon>
        <taxon>Adineta</taxon>
    </lineage>
</organism>
<dbReference type="Proteomes" id="UP000663891">
    <property type="component" value="Unassembled WGS sequence"/>
</dbReference>
<dbReference type="EMBL" id="CAJNON010000043">
    <property type="protein sequence ID" value="CAF0856781.1"/>
    <property type="molecule type" value="Genomic_DNA"/>
</dbReference>
<dbReference type="Proteomes" id="UP000663881">
    <property type="component" value="Unassembled WGS sequence"/>
</dbReference>
<evidence type="ECO:0000313" key="4">
    <source>
        <dbReference type="Proteomes" id="UP000663891"/>
    </source>
</evidence>
<keyword evidence="1" id="KW-0472">Membrane</keyword>
<gene>
    <name evidence="3" type="ORF">OKA104_LOCUS28736</name>
    <name evidence="2" type="ORF">VCS650_LOCUS6973</name>
</gene>
<evidence type="ECO:0000313" key="3">
    <source>
        <dbReference type="EMBL" id="CAF3982364.1"/>
    </source>
</evidence>
<dbReference type="AlphaFoldDB" id="A0A813WKL6"/>
<dbReference type="EMBL" id="CAJOAY010002823">
    <property type="protein sequence ID" value="CAF3982364.1"/>
    <property type="molecule type" value="Genomic_DNA"/>
</dbReference>
<evidence type="ECO:0000313" key="2">
    <source>
        <dbReference type="EMBL" id="CAF0856781.1"/>
    </source>
</evidence>
<name>A0A813WKL6_9BILA</name>
<reference evidence="2" key="1">
    <citation type="submission" date="2021-02" db="EMBL/GenBank/DDBJ databases">
        <authorList>
            <person name="Nowell W R."/>
        </authorList>
    </citation>
    <scope>NUCLEOTIDE SEQUENCE</scope>
</reference>
<proteinExistence type="predicted"/>
<keyword evidence="1" id="KW-1133">Transmembrane helix</keyword>
<sequence>MSGKIIKFYFFYNGIIFQLAYLHSYAHFIPISTDQCCNIIKQKVLMSSINVLSNWDVDEKKTPIRISDNFKKHWQALLIGLTIGALCSGIALAAVTTLLVQVPLSQHIQLVQQQAQLPQVLRARQQAQLQQVLRQQVLRQQVRRQQVRRQQARLQQVLQLQPQQQHL</sequence>
<protein>
    <submittedName>
        <fullName evidence="2">Uncharacterized protein</fullName>
    </submittedName>
</protein>
<evidence type="ECO:0000256" key="1">
    <source>
        <dbReference type="SAM" id="Phobius"/>
    </source>
</evidence>
<feature type="transmembrane region" description="Helical" evidence="1">
    <location>
        <begin position="76"/>
        <end position="100"/>
    </location>
</feature>
<accession>A0A813WKL6</accession>